<dbReference type="InterPro" id="IPR027417">
    <property type="entry name" value="P-loop_NTPase"/>
</dbReference>
<dbReference type="PROSITE" id="PS50893">
    <property type="entry name" value="ABC_TRANSPORTER_2"/>
    <property type="match status" value="1"/>
</dbReference>
<dbReference type="PROSITE" id="PS00211">
    <property type="entry name" value="ABC_TRANSPORTER_1"/>
    <property type="match status" value="1"/>
</dbReference>
<feature type="transmembrane region" description="Helical" evidence="8">
    <location>
        <begin position="40"/>
        <end position="64"/>
    </location>
</feature>
<feature type="transmembrane region" description="Helical" evidence="8">
    <location>
        <begin position="130"/>
        <end position="156"/>
    </location>
</feature>
<dbReference type="AlphaFoldDB" id="A0A087M2L7"/>
<dbReference type="InterPro" id="IPR039421">
    <property type="entry name" value="Type_1_exporter"/>
</dbReference>
<dbReference type="Proteomes" id="UP000028981">
    <property type="component" value="Unassembled WGS sequence"/>
</dbReference>
<dbReference type="InterPro" id="IPR036640">
    <property type="entry name" value="ABC1_TM_sf"/>
</dbReference>
<feature type="transmembrane region" description="Helical" evidence="8">
    <location>
        <begin position="162"/>
        <end position="181"/>
    </location>
</feature>
<dbReference type="Pfam" id="PF00005">
    <property type="entry name" value="ABC_tran"/>
    <property type="match status" value="1"/>
</dbReference>
<accession>A0A087M2L7</accession>
<evidence type="ECO:0000256" key="1">
    <source>
        <dbReference type="ARBA" id="ARBA00004651"/>
    </source>
</evidence>
<comment type="caution">
    <text evidence="11">The sequence shown here is derived from an EMBL/GenBank/DDBJ whole genome shotgun (WGS) entry which is preliminary data.</text>
</comment>
<dbReference type="InterPro" id="IPR014223">
    <property type="entry name" value="ABC_CydC/D"/>
</dbReference>
<dbReference type="SMART" id="SM00382">
    <property type="entry name" value="AAA"/>
    <property type="match status" value="1"/>
</dbReference>
<keyword evidence="5 11" id="KW-0067">ATP-binding</keyword>
<dbReference type="GO" id="GO:0034775">
    <property type="term" value="P:glutathione transmembrane transport"/>
    <property type="evidence" value="ECO:0007669"/>
    <property type="project" value="InterPro"/>
</dbReference>
<organism evidence="11 12">
    <name type="scientific">Devosia riboflavina</name>
    <dbReference type="NCBI Taxonomy" id="46914"/>
    <lineage>
        <taxon>Bacteria</taxon>
        <taxon>Pseudomonadati</taxon>
        <taxon>Pseudomonadota</taxon>
        <taxon>Alphaproteobacteria</taxon>
        <taxon>Hyphomicrobiales</taxon>
        <taxon>Devosiaceae</taxon>
        <taxon>Devosia</taxon>
    </lineage>
</organism>
<dbReference type="GO" id="GO:0016887">
    <property type="term" value="F:ATP hydrolysis activity"/>
    <property type="evidence" value="ECO:0007669"/>
    <property type="project" value="InterPro"/>
</dbReference>
<evidence type="ECO:0000313" key="11">
    <source>
        <dbReference type="EMBL" id="KFL31120.1"/>
    </source>
</evidence>
<dbReference type="SUPFAM" id="SSF90123">
    <property type="entry name" value="ABC transporter transmembrane region"/>
    <property type="match status" value="1"/>
</dbReference>
<dbReference type="RefSeq" id="WP_035082600.1">
    <property type="nucleotide sequence ID" value="NZ_JQGC01000008.1"/>
</dbReference>
<dbReference type="STRING" id="46914.JP75_11070"/>
<evidence type="ECO:0000256" key="8">
    <source>
        <dbReference type="SAM" id="Phobius"/>
    </source>
</evidence>
<dbReference type="Pfam" id="PF00664">
    <property type="entry name" value="ABC_membrane"/>
    <property type="match status" value="1"/>
</dbReference>
<reference evidence="11 12" key="1">
    <citation type="submission" date="2014-08" db="EMBL/GenBank/DDBJ databases">
        <authorList>
            <person name="Hassan Y.I."/>
            <person name="Lepp D."/>
            <person name="Zhou T."/>
        </authorList>
    </citation>
    <scope>NUCLEOTIDE SEQUENCE [LARGE SCALE GENOMIC DNA]</scope>
    <source>
        <strain evidence="11 12">IFO13584</strain>
    </source>
</reference>
<dbReference type="InterPro" id="IPR003593">
    <property type="entry name" value="AAA+_ATPase"/>
</dbReference>
<comment type="similarity">
    <text evidence="2">Belongs to the ABC transporter superfamily.</text>
</comment>
<dbReference type="InterPro" id="IPR011527">
    <property type="entry name" value="ABC1_TM_dom"/>
</dbReference>
<comment type="subcellular location">
    <subcellularLocation>
        <location evidence="1">Cell membrane</location>
        <topology evidence="1">Multi-pass membrane protein</topology>
    </subcellularLocation>
</comment>
<feature type="transmembrane region" description="Helical" evidence="8">
    <location>
        <begin position="276"/>
        <end position="296"/>
    </location>
</feature>
<name>A0A087M2L7_9HYPH</name>
<dbReference type="Gene3D" id="3.40.50.300">
    <property type="entry name" value="P-loop containing nucleotide triphosphate hydrolases"/>
    <property type="match status" value="1"/>
</dbReference>
<dbReference type="NCBIfam" id="TIGR02868">
    <property type="entry name" value="CydC"/>
    <property type="match status" value="1"/>
</dbReference>
<evidence type="ECO:0000256" key="2">
    <source>
        <dbReference type="ARBA" id="ARBA00005417"/>
    </source>
</evidence>
<dbReference type="PROSITE" id="PS50929">
    <property type="entry name" value="ABC_TM1F"/>
    <property type="match status" value="1"/>
</dbReference>
<dbReference type="Gene3D" id="1.20.1560.10">
    <property type="entry name" value="ABC transporter type 1, transmembrane domain"/>
    <property type="match status" value="1"/>
</dbReference>
<sequence>MTVFAMLAPLFRRRLGALTLALLLSAITLAAGIALLGTSGWFITATALTTLGLGFNLFVPSALVRAFSFIRILARYGERFVGHNATLRLLSDLRGWLFSALFPRLPLSDRSIRHGDLVSRLTADVDALDVAFLVAIGPMLGALLMGMAVTGVLIVFLPSAALIYALALAGAVFLVPAALVISARKVGRDVVSAAADTRIAVYDAISGHADLTILGVLGTAKDRFSAFARHLSERRLTLAALTGAAAMAVQVLAAIALIGTLWTGLIAHQAGALDPAVFVGLVLAVLGSFEATAVIVRSVGKSTAALAAAERLTALANLPPAIIDPARPLPFPEGQKIAFSDVHFSYDSGAPVLNGVTLSIAPGERIAITGPSGGGKSTLLSLLLRLNEPQCGDIRIGTTALNDIVAAQVHTNMALLSQDSPVFIDTIRNNLRIARPLADDEAIWAALGAAKLEKFVATLPEGLDTVLGESGRTLSAGQMRRLCLARTLLSDAPIILLDEPTNALDRANELSFFETLAEATKGRTVVMITHAAIPDGTVDRVLEMRNGRLTQ</sequence>
<keyword evidence="7 8" id="KW-0472">Membrane</keyword>
<dbReference type="InterPro" id="IPR003439">
    <property type="entry name" value="ABC_transporter-like_ATP-bd"/>
</dbReference>
<feature type="domain" description="ABC transporter" evidence="9">
    <location>
        <begin position="337"/>
        <end position="551"/>
    </location>
</feature>
<feature type="transmembrane region" description="Helical" evidence="8">
    <location>
        <begin position="238"/>
        <end position="264"/>
    </location>
</feature>
<dbReference type="InterPro" id="IPR017871">
    <property type="entry name" value="ABC_transporter-like_CS"/>
</dbReference>
<evidence type="ECO:0000259" key="9">
    <source>
        <dbReference type="PROSITE" id="PS50893"/>
    </source>
</evidence>
<dbReference type="OrthoDB" id="5288404at2"/>
<dbReference type="GO" id="GO:0015421">
    <property type="term" value="F:ABC-type oligopeptide transporter activity"/>
    <property type="evidence" value="ECO:0007669"/>
    <property type="project" value="TreeGrafter"/>
</dbReference>
<evidence type="ECO:0000256" key="6">
    <source>
        <dbReference type="ARBA" id="ARBA00022989"/>
    </source>
</evidence>
<dbReference type="GO" id="GO:0005886">
    <property type="term" value="C:plasma membrane"/>
    <property type="evidence" value="ECO:0007669"/>
    <property type="project" value="UniProtKB-SubCell"/>
</dbReference>
<dbReference type="SUPFAM" id="SSF52540">
    <property type="entry name" value="P-loop containing nucleoside triphosphate hydrolases"/>
    <property type="match status" value="1"/>
</dbReference>
<keyword evidence="12" id="KW-1185">Reference proteome</keyword>
<gene>
    <name evidence="11" type="ORF">JP75_11070</name>
</gene>
<proteinExistence type="inferred from homology"/>
<dbReference type="EMBL" id="JQGC01000008">
    <property type="protein sequence ID" value="KFL31120.1"/>
    <property type="molecule type" value="Genomic_DNA"/>
</dbReference>
<evidence type="ECO:0000313" key="12">
    <source>
        <dbReference type="Proteomes" id="UP000028981"/>
    </source>
</evidence>
<evidence type="ECO:0000256" key="7">
    <source>
        <dbReference type="ARBA" id="ARBA00023136"/>
    </source>
</evidence>
<evidence type="ECO:0000256" key="5">
    <source>
        <dbReference type="ARBA" id="ARBA00022840"/>
    </source>
</evidence>
<evidence type="ECO:0000256" key="4">
    <source>
        <dbReference type="ARBA" id="ARBA00022741"/>
    </source>
</evidence>
<evidence type="ECO:0000256" key="3">
    <source>
        <dbReference type="ARBA" id="ARBA00022692"/>
    </source>
</evidence>
<evidence type="ECO:0000259" key="10">
    <source>
        <dbReference type="PROSITE" id="PS50929"/>
    </source>
</evidence>
<feature type="domain" description="ABC transmembrane type-1" evidence="10">
    <location>
        <begin position="20"/>
        <end position="304"/>
    </location>
</feature>
<dbReference type="GO" id="GO:0045454">
    <property type="term" value="P:cell redox homeostasis"/>
    <property type="evidence" value="ECO:0007669"/>
    <property type="project" value="InterPro"/>
</dbReference>
<protein>
    <submittedName>
        <fullName evidence="11">ABC transporter ATP-binding protein</fullName>
    </submittedName>
</protein>
<keyword evidence="3 8" id="KW-0812">Transmembrane</keyword>
<keyword evidence="4" id="KW-0547">Nucleotide-binding</keyword>
<keyword evidence="6 8" id="KW-1133">Transmembrane helix</keyword>
<dbReference type="PANTHER" id="PTHR43394:SF1">
    <property type="entry name" value="ATP-BINDING CASSETTE SUB-FAMILY B MEMBER 10, MITOCHONDRIAL"/>
    <property type="match status" value="1"/>
</dbReference>
<dbReference type="GO" id="GO:0005524">
    <property type="term" value="F:ATP binding"/>
    <property type="evidence" value="ECO:0007669"/>
    <property type="project" value="UniProtKB-KW"/>
</dbReference>
<dbReference type="PANTHER" id="PTHR43394">
    <property type="entry name" value="ATP-DEPENDENT PERMEASE MDL1, MITOCHONDRIAL"/>
    <property type="match status" value="1"/>
</dbReference>